<accession>A0ACC7MLJ8</accession>
<evidence type="ECO:0000313" key="2">
    <source>
        <dbReference type="Proteomes" id="UP001622950"/>
    </source>
</evidence>
<dbReference type="EC" id="1.2.1.68" evidence="1"/>
<protein>
    <submittedName>
        <fullName evidence="1">Coniferyl aldehyde dehydrogenase</fullName>
        <ecNumber evidence="1">1.2.1.68</ecNumber>
    </submittedName>
</protein>
<organism evidence="1 2">
    <name type="scientific">Pseudomonas neuropathica</name>
    <dbReference type="NCBI Taxonomy" id="2730425"/>
    <lineage>
        <taxon>Bacteria</taxon>
        <taxon>Pseudomonadati</taxon>
        <taxon>Pseudomonadota</taxon>
        <taxon>Gammaproteobacteria</taxon>
        <taxon>Pseudomonadales</taxon>
        <taxon>Pseudomonadaceae</taxon>
        <taxon>Pseudomonas</taxon>
    </lineage>
</organism>
<name>A0ACC7MLJ8_9PSED</name>
<dbReference type="EMBL" id="JBJHQE010000001">
    <property type="protein sequence ID" value="MFK9079185.1"/>
    <property type="molecule type" value="Genomic_DNA"/>
</dbReference>
<sequence>MSANENLKAADIRVILDKQRAASLASEPWTAEQRCELIDRAIGLLVDYQDDIIEALSADFGHRSPDFSRMLDVLGPLASLKYTKAKIAEWMQPDQRATDRGEAWVQYQPLGVVGILTAWNFPGNMVFNGLAGALAAGNRVMIKVSEYNPKTSALLARIFREVYAEDEVAIITGGPDIGHAFSQQPFDHLLFTGASSIGKHVMRAAAENLVPVTLELGGKSPTIISRTADLKVAVTKILTGKLHNAGQICLAPDYVFVPEEQQEAFIATVREVVATLFPTLLENPDYTSLINARHFERLHGYLNEAREAGVELIELNPADEDFSGQPHHKMVPTLLRNPGDELQVMQDEIFGPLLPFKTYNSFAEVVSYINSRPRPLGLYYFGNDAGEEAFVLNRTTSGGVTLNDVLRHGGVETLPFGGVGNSGMGCYHGIDGFRTFSHGKSVLRAVDGPDAMRPPYSEQVRQFVGSMIKR</sequence>
<comment type="caution">
    <text evidence="1">The sequence shown here is derived from an EMBL/GenBank/DDBJ whole genome shotgun (WGS) entry which is preliminary data.</text>
</comment>
<reference evidence="1" key="1">
    <citation type="submission" date="2024-11" db="EMBL/GenBank/DDBJ databases">
        <authorList>
            <person name="Lucas J.A."/>
        </authorList>
    </citation>
    <scope>NUCLEOTIDE SEQUENCE</scope>
    <source>
        <strain evidence="1">Z 8.8</strain>
    </source>
</reference>
<keyword evidence="2" id="KW-1185">Reference proteome</keyword>
<keyword evidence="1" id="KW-0560">Oxidoreductase</keyword>
<dbReference type="Proteomes" id="UP001622950">
    <property type="component" value="Unassembled WGS sequence"/>
</dbReference>
<evidence type="ECO:0000313" key="1">
    <source>
        <dbReference type="EMBL" id="MFK9079185.1"/>
    </source>
</evidence>
<proteinExistence type="predicted"/>
<gene>
    <name evidence="1" type="ORF">ACJEBM_00630</name>
</gene>